<dbReference type="Proteomes" id="UP000631114">
    <property type="component" value="Unassembled WGS sequence"/>
</dbReference>
<dbReference type="InterPro" id="IPR027073">
    <property type="entry name" value="5_3_exoribonuclease"/>
</dbReference>
<evidence type="ECO:0000256" key="2">
    <source>
        <dbReference type="ARBA" id="ARBA00022679"/>
    </source>
</evidence>
<dbReference type="Gene3D" id="1.25.40.1050">
    <property type="match status" value="1"/>
</dbReference>
<feature type="domain" description="Sucrose synthase first GT-B" evidence="3">
    <location>
        <begin position="229"/>
        <end position="268"/>
    </location>
</feature>
<comment type="caution">
    <text evidence="6">The sequence shown here is derived from an EMBL/GenBank/DDBJ whole genome shotgun (WGS) entry which is preliminary data.</text>
</comment>
<evidence type="ECO:0000313" key="7">
    <source>
        <dbReference type="Proteomes" id="UP000631114"/>
    </source>
</evidence>
<dbReference type="GO" id="GO:0016757">
    <property type="term" value="F:glycosyltransferase activity"/>
    <property type="evidence" value="ECO:0007669"/>
    <property type="project" value="UniProtKB-KW"/>
</dbReference>
<evidence type="ECO:0000256" key="1">
    <source>
        <dbReference type="ARBA" id="ARBA00022676"/>
    </source>
</evidence>
<dbReference type="Pfam" id="PF24862">
    <property type="entry name" value="SUS_EPBD"/>
    <property type="match status" value="1"/>
</dbReference>
<accession>A0A835IKG3</accession>
<evidence type="ECO:0000259" key="5">
    <source>
        <dbReference type="Pfam" id="PF24862"/>
    </source>
</evidence>
<dbReference type="InterPro" id="IPR000368">
    <property type="entry name" value="Sucrose_synth_GT-B1"/>
</dbReference>
<feature type="domain" description="Sucrose synthase EPBD" evidence="5">
    <location>
        <begin position="176"/>
        <end position="206"/>
    </location>
</feature>
<dbReference type="Gene3D" id="3.40.50.2000">
    <property type="entry name" value="Glycogen Phosphorylase B"/>
    <property type="match status" value="1"/>
</dbReference>
<dbReference type="PANTHER" id="PTHR12341">
    <property type="entry name" value="5'-&gt;3' EXORIBONUCLEASE"/>
    <property type="match status" value="1"/>
</dbReference>
<dbReference type="GO" id="GO:0000956">
    <property type="term" value="P:nuclear-transcribed mRNA catabolic process"/>
    <property type="evidence" value="ECO:0007669"/>
    <property type="project" value="TreeGrafter"/>
</dbReference>
<dbReference type="Gene3D" id="1.20.120.1230">
    <property type="match status" value="1"/>
</dbReference>
<keyword evidence="2" id="KW-0808">Transferase</keyword>
<evidence type="ECO:0000259" key="3">
    <source>
        <dbReference type="Pfam" id="PF00862"/>
    </source>
</evidence>
<dbReference type="InterPro" id="IPR041412">
    <property type="entry name" value="Xrn1_helical"/>
</dbReference>
<name>A0A835IKG3_9MAGN</name>
<evidence type="ECO:0008006" key="8">
    <source>
        <dbReference type="Google" id="ProtNLM"/>
    </source>
</evidence>
<dbReference type="AlphaFoldDB" id="A0A835IKG3"/>
<dbReference type="OrthoDB" id="1744387at2759"/>
<gene>
    <name evidence="6" type="ORF">IFM89_007248</name>
</gene>
<dbReference type="GO" id="GO:0003723">
    <property type="term" value="F:RNA binding"/>
    <property type="evidence" value="ECO:0007669"/>
    <property type="project" value="TreeGrafter"/>
</dbReference>
<reference evidence="6 7" key="1">
    <citation type="submission" date="2020-10" db="EMBL/GenBank/DDBJ databases">
        <title>The Coptis chinensis genome and diversification of protoberbering-type alkaloids.</title>
        <authorList>
            <person name="Wang B."/>
            <person name="Shu S."/>
            <person name="Song C."/>
            <person name="Liu Y."/>
        </authorList>
    </citation>
    <scope>NUCLEOTIDE SEQUENCE [LARGE SCALE GENOMIC DNA]</scope>
    <source>
        <strain evidence="6">HL-2020</strain>
        <tissue evidence="6">Leaf</tissue>
    </source>
</reference>
<organism evidence="6 7">
    <name type="scientific">Coptis chinensis</name>
    <dbReference type="NCBI Taxonomy" id="261450"/>
    <lineage>
        <taxon>Eukaryota</taxon>
        <taxon>Viridiplantae</taxon>
        <taxon>Streptophyta</taxon>
        <taxon>Embryophyta</taxon>
        <taxon>Tracheophyta</taxon>
        <taxon>Spermatophyta</taxon>
        <taxon>Magnoliopsida</taxon>
        <taxon>Ranunculales</taxon>
        <taxon>Ranunculaceae</taxon>
        <taxon>Coptidoideae</taxon>
        <taxon>Coptis</taxon>
    </lineage>
</organism>
<sequence length="269" mass="31059">MPFIFAASISHISIFSRFYLYHYVPFAYDFLNIEHCEIHFTPGTPFKPFDQLMGVLPAARAHALPLCYMEFMTDSSSPILDFYPTGKAICKLPFIEESRLLLEIAKVEHTLTDEEKSRNSFGMDLLFVHSSHPFAAEMIFFERNKDHPKLAMAKVKQRIDPKFSGTYHWPESWFSLEMVSVHQPDTPYSPFEYRFQEIGLEKGWGDTAERVQEMIHLLLDLLEAPDPCTLEKFLERVPMVFNVLILSPHGYFVQADVLGYPDTGGHILL</sequence>
<dbReference type="InterPro" id="IPR056736">
    <property type="entry name" value="SUS_EPBD"/>
</dbReference>
<protein>
    <recommendedName>
        <fullName evidence="8">Sucrose synthase</fullName>
    </recommendedName>
</protein>
<dbReference type="PANTHER" id="PTHR12341:SF53">
    <property type="entry name" value="5'-3' EXORIBONUCLEASE"/>
    <property type="match status" value="1"/>
</dbReference>
<dbReference type="EMBL" id="JADFTS010000002">
    <property type="protein sequence ID" value="KAF9619500.1"/>
    <property type="molecule type" value="Genomic_DNA"/>
</dbReference>
<dbReference type="GO" id="GO:0004534">
    <property type="term" value="F:5'-3' RNA exonuclease activity"/>
    <property type="evidence" value="ECO:0007669"/>
    <property type="project" value="TreeGrafter"/>
</dbReference>
<feature type="domain" description="Xrn1 helical" evidence="4">
    <location>
        <begin position="18"/>
        <end position="153"/>
    </location>
</feature>
<evidence type="ECO:0000313" key="6">
    <source>
        <dbReference type="EMBL" id="KAF9619500.1"/>
    </source>
</evidence>
<dbReference type="Pfam" id="PF00862">
    <property type="entry name" value="GT-B_Sucrose_synth"/>
    <property type="match status" value="1"/>
</dbReference>
<proteinExistence type="predicted"/>
<keyword evidence="1" id="KW-0328">Glycosyltransferase</keyword>
<dbReference type="Pfam" id="PF17846">
    <property type="entry name" value="XRN_M"/>
    <property type="match status" value="1"/>
</dbReference>
<dbReference type="GO" id="GO:0005634">
    <property type="term" value="C:nucleus"/>
    <property type="evidence" value="ECO:0007669"/>
    <property type="project" value="TreeGrafter"/>
</dbReference>
<keyword evidence="7" id="KW-1185">Reference proteome</keyword>
<evidence type="ECO:0000259" key="4">
    <source>
        <dbReference type="Pfam" id="PF17846"/>
    </source>
</evidence>